<organism evidence="1 2">
    <name type="scientific">Edhazardia aedis (strain USNM 41457)</name>
    <name type="common">Microsporidian parasite</name>
    <dbReference type="NCBI Taxonomy" id="1003232"/>
    <lineage>
        <taxon>Eukaryota</taxon>
        <taxon>Fungi</taxon>
        <taxon>Fungi incertae sedis</taxon>
        <taxon>Microsporidia</taxon>
        <taxon>Edhazardia</taxon>
    </lineage>
</organism>
<gene>
    <name evidence="1" type="ORF">EDEG_01352</name>
</gene>
<dbReference type="AlphaFoldDB" id="J9D9G6"/>
<dbReference type="VEuPathDB" id="MicrosporidiaDB:EDEG_01352"/>
<proteinExistence type="predicted"/>
<keyword evidence="2" id="KW-1185">Reference proteome</keyword>
<evidence type="ECO:0000313" key="1">
    <source>
        <dbReference type="EMBL" id="EJW04416.1"/>
    </source>
</evidence>
<comment type="caution">
    <text evidence="1">The sequence shown here is derived from an EMBL/GenBank/DDBJ whole genome shotgun (WGS) entry which is preliminary data.</text>
</comment>
<protein>
    <submittedName>
        <fullName evidence="1">Uncharacterized protein</fullName>
    </submittedName>
</protein>
<dbReference type="EMBL" id="AFBI03000019">
    <property type="protein sequence ID" value="EJW04416.1"/>
    <property type="molecule type" value="Genomic_DNA"/>
</dbReference>
<name>J9D9G6_EDHAE</name>
<reference evidence="1 2" key="1">
    <citation type="submission" date="2011-08" db="EMBL/GenBank/DDBJ databases">
        <authorList>
            <person name="Liu Z.J."/>
            <person name="Shi F.L."/>
            <person name="Lu J.Q."/>
            <person name="Li M."/>
            <person name="Wang Z.L."/>
        </authorList>
    </citation>
    <scope>NUCLEOTIDE SEQUENCE [LARGE SCALE GENOMIC DNA]</scope>
    <source>
        <strain evidence="1 2">USNM 41457</strain>
    </source>
</reference>
<dbReference type="InParanoid" id="J9D9G6"/>
<evidence type="ECO:0000313" key="2">
    <source>
        <dbReference type="Proteomes" id="UP000003163"/>
    </source>
</evidence>
<dbReference type="Proteomes" id="UP000003163">
    <property type="component" value="Unassembled WGS sequence"/>
</dbReference>
<accession>J9D9G6</accession>
<dbReference type="HOGENOM" id="CLU_1796443_0_0_1"/>
<sequence>MNTESVINNTNTYHAISNYNNYSNICSTSNRSKSFTNIESNVFGHNIINHNTTYPYTTNIIHRYTTINSNRGYSKSLEHYTINKNHKKKSIDSSRITFYKKQNYNLHNDKSPIDIFNEKESKLPIILKTIKISINPIIVLIQTI</sequence>
<reference evidence="2" key="2">
    <citation type="submission" date="2015-07" db="EMBL/GenBank/DDBJ databases">
        <title>Contrasting host-pathogen interactions and genome evolution in two generalist and specialist microsporidian pathogens of mosquitoes.</title>
        <authorList>
            <consortium name="The Broad Institute Genomics Platform"/>
            <consortium name="The Broad Institute Genome Sequencing Center for Infectious Disease"/>
            <person name="Cuomo C.A."/>
            <person name="Sanscrainte N.D."/>
            <person name="Goldberg J.M."/>
            <person name="Heiman D."/>
            <person name="Young S."/>
            <person name="Zeng Q."/>
            <person name="Becnel J.J."/>
            <person name="Birren B.W."/>
        </authorList>
    </citation>
    <scope>NUCLEOTIDE SEQUENCE [LARGE SCALE GENOMIC DNA]</scope>
    <source>
        <strain evidence="2">USNM 41457</strain>
    </source>
</reference>